<reference evidence="3" key="1">
    <citation type="submission" date="2017-09" db="EMBL/GenBank/DDBJ databases">
        <title>FDA dAtabase for Regulatory Grade micrObial Sequences (FDA-ARGOS): Supporting development and validation of Infectious Disease Dx tests.</title>
        <authorList>
            <person name="Minogue T."/>
            <person name="Wolcott M."/>
            <person name="Wasieloski L."/>
            <person name="Aguilar W."/>
            <person name="Moore D."/>
            <person name="Tallon L."/>
            <person name="Sadzewicz L."/>
            <person name="Ott S."/>
            <person name="Zhao X."/>
            <person name="Nagaraj S."/>
            <person name="Vavikolanu K."/>
            <person name="Aluvathingal J."/>
            <person name="Nadendla S."/>
            <person name="Sichtig H."/>
        </authorList>
    </citation>
    <scope>NUCLEOTIDE SEQUENCE [LARGE SCALE GENOMIC DNA]</scope>
    <source>
        <strain evidence="3">FDAARGOS_387</strain>
    </source>
</reference>
<evidence type="ECO:0000256" key="1">
    <source>
        <dbReference type="SAM" id="MobiDB-lite"/>
    </source>
</evidence>
<dbReference type="AlphaFoldDB" id="A0A2C6BVT3"/>
<sequence length="180" mass="19070">MGRLTFFDLFHSSPYLIGCHAAGSWCCDTAVWVLGTSIEQSRAGLIGAGNDASHNAVMGSGGGSLSTETGAQRRGLPASREEDNHGMGTITAIASKVTALTTISKPVTFMTHAPCRYTTPSISFRHGHSHPFDKRRKCTGLETCLGNRGTYNAVSHCGLYRVCGFASLYRNADTPGVAVV</sequence>
<feature type="region of interest" description="Disordered" evidence="1">
    <location>
        <begin position="57"/>
        <end position="84"/>
    </location>
</feature>
<name>A0A2C6BVT3_9GAMM</name>
<organism evidence="2 3">
    <name type="scientific">Budvicia aquatica</name>
    <dbReference type="NCBI Taxonomy" id="82979"/>
    <lineage>
        <taxon>Bacteria</taxon>
        <taxon>Pseudomonadati</taxon>
        <taxon>Pseudomonadota</taxon>
        <taxon>Gammaproteobacteria</taxon>
        <taxon>Enterobacterales</taxon>
        <taxon>Budviciaceae</taxon>
        <taxon>Budvicia</taxon>
    </lineage>
</organism>
<comment type="caution">
    <text evidence="2">The sequence shown here is derived from an EMBL/GenBank/DDBJ whole genome shotgun (WGS) entry which is preliminary data.</text>
</comment>
<gene>
    <name evidence="2" type="ORF">CRN84_02380</name>
</gene>
<evidence type="ECO:0000313" key="2">
    <source>
        <dbReference type="EMBL" id="PHI28260.1"/>
    </source>
</evidence>
<protein>
    <submittedName>
        <fullName evidence="2">Uncharacterized protein</fullName>
    </submittedName>
</protein>
<dbReference type="EMBL" id="PDDX01000001">
    <property type="protein sequence ID" value="PHI28260.1"/>
    <property type="molecule type" value="Genomic_DNA"/>
</dbReference>
<keyword evidence="3" id="KW-1185">Reference proteome</keyword>
<dbReference type="Proteomes" id="UP000224974">
    <property type="component" value="Unassembled WGS sequence"/>
</dbReference>
<accession>A0A2C6BVT3</accession>
<evidence type="ECO:0000313" key="3">
    <source>
        <dbReference type="Proteomes" id="UP000224974"/>
    </source>
</evidence>
<proteinExistence type="predicted"/>